<feature type="transmembrane region" description="Helical" evidence="16">
    <location>
        <begin position="303"/>
        <end position="323"/>
    </location>
</feature>
<reference evidence="17" key="1">
    <citation type="submission" date="2023-11" db="EMBL/GenBank/DDBJ databases">
        <title>Scandinavium wanjuensis sp. nov., isolated from lettuce South Korea.</title>
        <authorList>
            <person name="Park J."/>
            <person name="Park S."/>
            <person name="Oh K.K."/>
            <person name="Cho G.S."/>
            <person name="Franz C.M.A.P."/>
        </authorList>
    </citation>
    <scope>NUCLEOTIDE SEQUENCE</scope>
    <source>
        <strain evidence="17">V105_12</strain>
    </source>
</reference>
<dbReference type="GO" id="GO:0005254">
    <property type="term" value="F:chloride channel activity"/>
    <property type="evidence" value="ECO:0007669"/>
    <property type="project" value="UniProtKB-KW"/>
</dbReference>
<dbReference type="PANTHER" id="PTHR43427">
    <property type="entry name" value="CHLORIDE CHANNEL PROTEIN CLC-E"/>
    <property type="match status" value="1"/>
</dbReference>
<evidence type="ECO:0000256" key="16">
    <source>
        <dbReference type="SAM" id="Phobius"/>
    </source>
</evidence>
<feature type="transmembrane region" description="Helical" evidence="16">
    <location>
        <begin position="191"/>
        <end position="213"/>
    </location>
</feature>
<dbReference type="CDD" id="cd00400">
    <property type="entry name" value="Voltage_gated_ClC"/>
    <property type="match status" value="1"/>
</dbReference>
<dbReference type="InterPro" id="IPR014743">
    <property type="entry name" value="Cl-channel_core"/>
</dbReference>
<evidence type="ECO:0000256" key="13">
    <source>
        <dbReference type="ARBA" id="ARBA00023173"/>
    </source>
</evidence>
<keyword evidence="14" id="KW-0868">Chloride</keyword>
<evidence type="ECO:0000256" key="4">
    <source>
        <dbReference type="ARBA" id="ARBA00020774"/>
    </source>
</evidence>
<feature type="transmembrane region" description="Helical" evidence="16">
    <location>
        <begin position="335"/>
        <end position="357"/>
    </location>
</feature>
<keyword evidence="10 16" id="KW-1133">Transmembrane helix</keyword>
<evidence type="ECO:0000256" key="12">
    <source>
        <dbReference type="ARBA" id="ARBA00023136"/>
    </source>
</evidence>
<keyword evidence="13" id="KW-0869">Chloride channel</keyword>
<evidence type="ECO:0000256" key="5">
    <source>
        <dbReference type="ARBA" id="ARBA00022448"/>
    </source>
</evidence>
<evidence type="ECO:0000256" key="1">
    <source>
        <dbReference type="ARBA" id="ARBA00003240"/>
    </source>
</evidence>
<dbReference type="FunFam" id="1.10.3080.10:FF:000010">
    <property type="entry name" value="Voltage-gated ClC-type chloride channel ClcB"/>
    <property type="match status" value="1"/>
</dbReference>
<feature type="transmembrane region" description="Helical" evidence="16">
    <location>
        <begin position="159"/>
        <end position="184"/>
    </location>
</feature>
<name>A0AAJ2VVD6_9ENTR</name>
<feature type="transmembrane region" description="Helical" evidence="16">
    <location>
        <begin position="273"/>
        <end position="291"/>
    </location>
</feature>
<comment type="caution">
    <text evidence="17">The sequence shown here is derived from an EMBL/GenBank/DDBJ whole genome shotgun (WGS) entry which is preliminary data.</text>
</comment>
<keyword evidence="12 16" id="KW-0472">Membrane</keyword>
<evidence type="ECO:0000256" key="7">
    <source>
        <dbReference type="ARBA" id="ARBA00022519"/>
    </source>
</evidence>
<keyword evidence="11" id="KW-0406">Ion transport</keyword>
<feature type="transmembrane region" description="Helical" evidence="16">
    <location>
        <begin position="233"/>
        <end position="253"/>
    </location>
</feature>
<evidence type="ECO:0000256" key="9">
    <source>
        <dbReference type="ARBA" id="ARBA00022882"/>
    </source>
</evidence>
<evidence type="ECO:0000256" key="8">
    <source>
        <dbReference type="ARBA" id="ARBA00022692"/>
    </source>
</evidence>
<dbReference type="AlphaFoldDB" id="A0AAJ2VVD6"/>
<keyword evidence="8 16" id="KW-0812">Transmembrane</keyword>
<feature type="transmembrane region" description="Helical" evidence="16">
    <location>
        <begin position="66"/>
        <end position="83"/>
    </location>
</feature>
<evidence type="ECO:0000256" key="3">
    <source>
        <dbReference type="ARBA" id="ARBA00006004"/>
    </source>
</evidence>
<keyword evidence="9" id="KW-0851">Voltage-gated channel</keyword>
<evidence type="ECO:0000313" key="17">
    <source>
        <dbReference type="EMBL" id="MDX6034001.1"/>
    </source>
</evidence>
<dbReference type="InterPro" id="IPR001807">
    <property type="entry name" value="ClC"/>
</dbReference>
<comment type="similarity">
    <text evidence="3">Belongs to the chloride channel (TC 2.A.49) family. ClcB subfamily.</text>
</comment>
<evidence type="ECO:0000256" key="14">
    <source>
        <dbReference type="ARBA" id="ARBA00023214"/>
    </source>
</evidence>
<comment type="subcellular location">
    <subcellularLocation>
        <location evidence="2">Cell inner membrane</location>
        <topology evidence="2">Multi-pass membrane protein</topology>
    </subcellularLocation>
</comment>
<proteinExistence type="inferred from homology"/>
<keyword evidence="7" id="KW-0997">Cell inner membrane</keyword>
<evidence type="ECO:0000256" key="6">
    <source>
        <dbReference type="ARBA" id="ARBA00022475"/>
    </source>
</evidence>
<dbReference type="Gene3D" id="1.10.3080.10">
    <property type="entry name" value="Clc chloride channel"/>
    <property type="match status" value="1"/>
</dbReference>
<dbReference type="SUPFAM" id="SSF81340">
    <property type="entry name" value="Clc chloride channel"/>
    <property type="match status" value="1"/>
</dbReference>
<sequence>MHRLHSYPDIQAMFRRLLIATIVGILAALAVAVFRHAMFLLESILLSNDSGSLVNAASQLPGWRRLLTPALGGLAAGLLLWGWQRYTRQRPQAPTDYMEALETGDGQFDYGSSLVKSLASLLVVVSGSAIGREGAMILLAALAASFFAKRFTPKAEWKLWIACGAAAGMASAYHAPLAGSLFIAEILFGTLMLASLGPVVVAAVVALLMTNLMSGGPALLYIVHVEAPHSASGYGLMLATGLLAGLCGPLFVWMMGATHSLFLRLKLSPPWQLALGGLIVGLLSLLTPAVWGNGYSVVQNYLLTPPLFAVIGGVFMCKLLAVLASSGSGAPGGVFTPTLFVGLAVGMLFARFWGIWLPDGDEMAVLMGLTGMATLLAATTHAPIMSTLMICEMTGQYTLLPGLLISCVVASVLSRTLRQDSVYRQHVAEHG</sequence>
<comment type="function">
    <text evidence="1">Probably acts as an electrical shunt for an outwardly-directed proton pump that is linked to amino acid decarboxylation, as part of the extreme acid resistance (XAR) response.</text>
</comment>
<keyword evidence="5" id="KW-0813">Transport</keyword>
<dbReference type="EMBL" id="JAWXRC010000042">
    <property type="protein sequence ID" value="MDX6034001.1"/>
    <property type="molecule type" value="Genomic_DNA"/>
</dbReference>
<evidence type="ECO:0000256" key="2">
    <source>
        <dbReference type="ARBA" id="ARBA00004429"/>
    </source>
</evidence>
<keyword evidence="15" id="KW-0407">Ion channel</keyword>
<protein>
    <recommendedName>
        <fullName evidence="4">Voltage-gated ClC-type chloride channel ClcB</fullName>
    </recommendedName>
</protein>
<gene>
    <name evidence="17" type="primary">clcB</name>
    <name evidence="17" type="ORF">SIL20_21085</name>
</gene>
<dbReference type="InterPro" id="IPR050368">
    <property type="entry name" value="ClC-type_chloride_channel"/>
</dbReference>
<dbReference type="Pfam" id="PF00654">
    <property type="entry name" value="Voltage_CLC"/>
    <property type="match status" value="1"/>
</dbReference>
<evidence type="ECO:0000256" key="15">
    <source>
        <dbReference type="ARBA" id="ARBA00023303"/>
    </source>
</evidence>
<dbReference type="Proteomes" id="UP001282336">
    <property type="component" value="Unassembled WGS sequence"/>
</dbReference>
<feature type="transmembrane region" description="Helical" evidence="16">
    <location>
        <begin position="21"/>
        <end position="46"/>
    </location>
</feature>
<keyword evidence="6" id="KW-1003">Cell membrane</keyword>
<dbReference type="PRINTS" id="PR00762">
    <property type="entry name" value="CLCHANNEL"/>
</dbReference>
<evidence type="ECO:0000313" key="18">
    <source>
        <dbReference type="Proteomes" id="UP001282336"/>
    </source>
</evidence>
<evidence type="ECO:0000256" key="10">
    <source>
        <dbReference type="ARBA" id="ARBA00022989"/>
    </source>
</evidence>
<dbReference type="NCBIfam" id="NF002437">
    <property type="entry name" value="PRK01610.1"/>
    <property type="match status" value="1"/>
</dbReference>
<dbReference type="GO" id="GO:0005886">
    <property type="term" value="C:plasma membrane"/>
    <property type="evidence" value="ECO:0007669"/>
    <property type="project" value="UniProtKB-SubCell"/>
</dbReference>
<feature type="transmembrane region" description="Helical" evidence="16">
    <location>
        <begin position="363"/>
        <end position="385"/>
    </location>
</feature>
<dbReference type="RefSeq" id="WP_319630424.1">
    <property type="nucleotide sequence ID" value="NZ_JAWXRB010000045.1"/>
</dbReference>
<organism evidence="17 18">
    <name type="scientific">Scandinavium lactucae</name>
    <dbReference type="NCBI Taxonomy" id="3095028"/>
    <lineage>
        <taxon>Bacteria</taxon>
        <taxon>Pseudomonadati</taxon>
        <taxon>Pseudomonadota</taxon>
        <taxon>Gammaproteobacteria</taxon>
        <taxon>Enterobacterales</taxon>
        <taxon>Enterobacteriaceae</taxon>
        <taxon>Scandinavium</taxon>
    </lineage>
</organism>
<feature type="transmembrane region" description="Helical" evidence="16">
    <location>
        <begin position="397"/>
        <end position="417"/>
    </location>
</feature>
<evidence type="ECO:0000256" key="11">
    <source>
        <dbReference type="ARBA" id="ARBA00023065"/>
    </source>
</evidence>
<dbReference type="GO" id="GO:0034707">
    <property type="term" value="C:chloride channel complex"/>
    <property type="evidence" value="ECO:0007669"/>
    <property type="project" value="UniProtKB-KW"/>
</dbReference>
<accession>A0AAJ2VVD6</accession>
<dbReference type="PANTHER" id="PTHR43427:SF6">
    <property type="entry name" value="CHLORIDE CHANNEL PROTEIN CLC-E"/>
    <property type="match status" value="1"/>
</dbReference>